<dbReference type="Proteomes" id="UP000315010">
    <property type="component" value="Unassembled WGS sequence"/>
</dbReference>
<dbReference type="RefSeq" id="WP_146393834.1">
    <property type="nucleotide sequence ID" value="NZ_SJPJ01000001.1"/>
</dbReference>
<name>A0A5C5YVA0_9BACT</name>
<feature type="domain" description="DUF1559" evidence="2">
    <location>
        <begin position="42"/>
        <end position="138"/>
    </location>
</feature>
<dbReference type="InterPro" id="IPR011453">
    <property type="entry name" value="DUF1559"/>
</dbReference>
<keyword evidence="1" id="KW-0812">Transmembrane</keyword>
<evidence type="ECO:0000313" key="4">
    <source>
        <dbReference type="Proteomes" id="UP000315010"/>
    </source>
</evidence>
<sequence length="254" mass="28375">MRRSTAVWIMVVVVSLVMALKLTIAIRDARRVALWMNGRGCLKQLALALHNYHTAHGCFPPAYLADASGQPMHSWRVLVLPYVEEQALYQQYDFTKAWDDPVNLRLVDQMPRVFHMPSEVESDRFTNVVAVTGPGTAFQGSEAKRIEEFTDGIENTIVLTEIANSNLLWLEPRDIDVEKSVSDNPGPEDLTISSSPWRDPCVLFADGNVNFSLTRKATLKVIQSLSTIQGGESMNLDEANKEGYLADAQSNELH</sequence>
<evidence type="ECO:0000256" key="1">
    <source>
        <dbReference type="SAM" id="Phobius"/>
    </source>
</evidence>
<reference evidence="3 4" key="1">
    <citation type="submission" date="2019-02" db="EMBL/GenBank/DDBJ databases">
        <title>Deep-cultivation of Planctomycetes and their phenomic and genomic characterization uncovers novel biology.</title>
        <authorList>
            <person name="Wiegand S."/>
            <person name="Jogler M."/>
            <person name="Boedeker C."/>
            <person name="Pinto D."/>
            <person name="Vollmers J."/>
            <person name="Rivas-Marin E."/>
            <person name="Kohn T."/>
            <person name="Peeters S.H."/>
            <person name="Heuer A."/>
            <person name="Rast P."/>
            <person name="Oberbeckmann S."/>
            <person name="Bunk B."/>
            <person name="Jeske O."/>
            <person name="Meyerdierks A."/>
            <person name="Storesund J.E."/>
            <person name="Kallscheuer N."/>
            <person name="Luecker S."/>
            <person name="Lage O.M."/>
            <person name="Pohl T."/>
            <person name="Merkel B.J."/>
            <person name="Hornburger P."/>
            <person name="Mueller R.-W."/>
            <person name="Bruemmer F."/>
            <person name="Labrenz M."/>
            <person name="Spormann A.M."/>
            <person name="Op Den Camp H."/>
            <person name="Overmann J."/>
            <person name="Amann R."/>
            <person name="Jetten M.S.M."/>
            <person name="Mascher T."/>
            <person name="Medema M.H."/>
            <person name="Devos D.P."/>
            <person name="Kaster A.-K."/>
            <person name="Ovreas L."/>
            <person name="Rohde M."/>
            <person name="Galperin M.Y."/>
            <person name="Jogler C."/>
        </authorList>
    </citation>
    <scope>NUCLEOTIDE SEQUENCE [LARGE SCALE GENOMIC DNA]</scope>
    <source>
        <strain evidence="3 4">CA13</strain>
    </source>
</reference>
<keyword evidence="1" id="KW-1133">Transmembrane helix</keyword>
<dbReference type="PANTHER" id="PTHR30093">
    <property type="entry name" value="GENERAL SECRETION PATHWAY PROTEIN G"/>
    <property type="match status" value="1"/>
</dbReference>
<keyword evidence="1" id="KW-0472">Membrane</keyword>
<dbReference type="Pfam" id="PF07596">
    <property type="entry name" value="SBP_bac_10"/>
    <property type="match status" value="1"/>
</dbReference>
<dbReference type="EMBL" id="SJPJ01000001">
    <property type="protein sequence ID" value="TWT78760.1"/>
    <property type="molecule type" value="Genomic_DNA"/>
</dbReference>
<protein>
    <recommendedName>
        <fullName evidence="2">DUF1559 domain-containing protein</fullName>
    </recommendedName>
</protein>
<gene>
    <name evidence="3" type="ORF">CA13_01570</name>
</gene>
<comment type="caution">
    <text evidence="3">The sequence shown here is derived from an EMBL/GenBank/DDBJ whole genome shotgun (WGS) entry which is preliminary data.</text>
</comment>
<evidence type="ECO:0000259" key="2">
    <source>
        <dbReference type="Pfam" id="PF07596"/>
    </source>
</evidence>
<dbReference type="AlphaFoldDB" id="A0A5C5YVA0"/>
<evidence type="ECO:0000313" key="3">
    <source>
        <dbReference type="EMBL" id="TWT78760.1"/>
    </source>
</evidence>
<feature type="transmembrane region" description="Helical" evidence="1">
    <location>
        <begin position="6"/>
        <end position="26"/>
    </location>
</feature>
<accession>A0A5C5YVA0</accession>
<dbReference type="OrthoDB" id="285651at2"/>
<proteinExistence type="predicted"/>
<keyword evidence="4" id="KW-1185">Reference proteome</keyword>
<organism evidence="3 4">
    <name type="scientific">Novipirellula herctigrandis</name>
    <dbReference type="NCBI Taxonomy" id="2527986"/>
    <lineage>
        <taxon>Bacteria</taxon>
        <taxon>Pseudomonadati</taxon>
        <taxon>Planctomycetota</taxon>
        <taxon>Planctomycetia</taxon>
        <taxon>Pirellulales</taxon>
        <taxon>Pirellulaceae</taxon>
        <taxon>Novipirellula</taxon>
    </lineage>
</organism>
<dbReference type="PANTHER" id="PTHR30093:SF2">
    <property type="entry name" value="TYPE II SECRETION SYSTEM PROTEIN H"/>
    <property type="match status" value="1"/>
</dbReference>